<dbReference type="AlphaFoldDB" id="A0A8H5D9K6"/>
<dbReference type="Proteomes" id="UP000559027">
    <property type="component" value="Unassembled WGS sequence"/>
</dbReference>
<evidence type="ECO:0008006" key="3">
    <source>
        <dbReference type="Google" id="ProtNLM"/>
    </source>
</evidence>
<dbReference type="EMBL" id="JAACJO010000007">
    <property type="protein sequence ID" value="KAF5356147.1"/>
    <property type="molecule type" value="Genomic_DNA"/>
</dbReference>
<reference evidence="1 2" key="1">
    <citation type="journal article" date="2020" name="ISME J.">
        <title>Uncovering the hidden diversity of litter-decomposition mechanisms in mushroom-forming fungi.</title>
        <authorList>
            <person name="Floudas D."/>
            <person name="Bentzer J."/>
            <person name="Ahren D."/>
            <person name="Johansson T."/>
            <person name="Persson P."/>
            <person name="Tunlid A."/>
        </authorList>
    </citation>
    <scope>NUCLEOTIDE SEQUENCE [LARGE SCALE GENOMIC DNA]</scope>
    <source>
        <strain evidence="1 2">CBS 146.42</strain>
    </source>
</reference>
<sequence>MPSFFDSVKHLLPAFLTGNALQVYSRQYPSCFFLRLPLLVYLDYVFPCLAVEDVICLRRANKVFYLITHEPSIWRRFLSRMNHHPVIYLRPTFDYSNKDTYYEAEQIVTRTVSLDDNWRANKPKVITRMLFETHYEVLDMSLLPGGKYMVASVKDRGSYRYYLMLYILDHPSGPQAISRIQTFAKAFRLQTRYMKVGDEYGIVITFVRRRFNNGGPLNVNLSEMSHEHPLDVYPYFSEVMVYFTPMDVIEYLSDPNLVWRSTEHIRRLEEQDSPFRLCSSFEITEGEVQHVVTFNNDGVPWVALVTRDLYISFFSCGQPEMIVLKCSEHPDFHSQSICGILPLPKQKQILVVRQCITVEFEEWVVEFYDFPTTHAIQTPTNYIILKSVVPNSLLKVHISEPLIPDPSPKFPKLQDEPLPPISLYFESRHPYGLMHYSLWPMHKAMPDGKIKYTPRYIVDPTPPPGGPTPEYELVKREARRHYAHQTCHITEPQVVHVLPGNYRAVYYTTSKDDRRASPSMIRLRRYLSPEIQKVVYPERPGDNSLAFMRTERPYHPSGLYGTIEIELEDSKAFSNGINAIAWDESLGRICVAVEGELSVRILDMGRTIEPDQRFADWKVRMSQEIAEQDCWHSKDCIHSRSIPGWWEHWFG</sequence>
<dbReference type="SUPFAM" id="SSF81383">
    <property type="entry name" value="F-box domain"/>
    <property type="match status" value="1"/>
</dbReference>
<gene>
    <name evidence="1" type="ORF">D9756_003695</name>
</gene>
<keyword evidence="2" id="KW-1185">Reference proteome</keyword>
<comment type="caution">
    <text evidence="1">The sequence shown here is derived from an EMBL/GenBank/DDBJ whole genome shotgun (WGS) entry which is preliminary data.</text>
</comment>
<protein>
    <recommendedName>
        <fullName evidence="3">F-box domain-containing protein</fullName>
    </recommendedName>
</protein>
<organism evidence="1 2">
    <name type="scientific">Leucocoprinus leucothites</name>
    <dbReference type="NCBI Taxonomy" id="201217"/>
    <lineage>
        <taxon>Eukaryota</taxon>
        <taxon>Fungi</taxon>
        <taxon>Dikarya</taxon>
        <taxon>Basidiomycota</taxon>
        <taxon>Agaricomycotina</taxon>
        <taxon>Agaricomycetes</taxon>
        <taxon>Agaricomycetidae</taxon>
        <taxon>Agaricales</taxon>
        <taxon>Agaricineae</taxon>
        <taxon>Agaricaceae</taxon>
        <taxon>Leucocoprinus</taxon>
    </lineage>
</organism>
<dbReference type="InterPro" id="IPR036047">
    <property type="entry name" value="F-box-like_dom_sf"/>
</dbReference>
<evidence type="ECO:0000313" key="2">
    <source>
        <dbReference type="Proteomes" id="UP000559027"/>
    </source>
</evidence>
<proteinExistence type="predicted"/>
<name>A0A8H5D9K6_9AGAR</name>
<dbReference type="OrthoDB" id="3219396at2759"/>
<evidence type="ECO:0000313" key="1">
    <source>
        <dbReference type="EMBL" id="KAF5356147.1"/>
    </source>
</evidence>
<accession>A0A8H5D9K6</accession>